<dbReference type="InterPro" id="IPR016160">
    <property type="entry name" value="Ald_DH_CS_CYS"/>
</dbReference>
<dbReference type="EMBL" id="HBHJ01022504">
    <property type="protein sequence ID" value="CAD9700162.1"/>
    <property type="molecule type" value="Transcribed_RNA"/>
</dbReference>
<evidence type="ECO:0000256" key="5">
    <source>
        <dbReference type="PROSITE-ProRule" id="PRU10007"/>
    </source>
</evidence>
<dbReference type="InterPro" id="IPR015590">
    <property type="entry name" value="Aldehyde_DH_dom"/>
</dbReference>
<dbReference type="PROSITE" id="PS00070">
    <property type="entry name" value="ALDEHYDE_DEHYDR_CYS"/>
    <property type="match status" value="1"/>
</dbReference>
<dbReference type="AlphaFoldDB" id="A0A7S2SHB5"/>
<dbReference type="Pfam" id="PF00171">
    <property type="entry name" value="Aldedh"/>
    <property type="match status" value="1"/>
</dbReference>
<feature type="active site" evidence="5">
    <location>
        <position position="192"/>
    </location>
</feature>
<protein>
    <recommendedName>
        <fullName evidence="7">Aldehyde dehydrogenase domain-containing protein</fullName>
    </recommendedName>
</protein>
<comment type="similarity">
    <text evidence="1 6">Belongs to the aldehyde dehydrogenase family.</text>
</comment>
<dbReference type="GO" id="GO:0016620">
    <property type="term" value="F:oxidoreductase activity, acting on the aldehyde or oxo group of donors, NAD or NADP as acceptor"/>
    <property type="evidence" value="ECO:0007669"/>
    <property type="project" value="InterPro"/>
</dbReference>
<evidence type="ECO:0000259" key="7">
    <source>
        <dbReference type="Pfam" id="PF00171"/>
    </source>
</evidence>
<evidence type="ECO:0000256" key="6">
    <source>
        <dbReference type="RuleBase" id="RU003345"/>
    </source>
</evidence>
<dbReference type="PANTHER" id="PTHR43860">
    <property type="entry name" value="BETAINE ALDEHYDE DEHYDROGENASE"/>
    <property type="match status" value="1"/>
</dbReference>
<dbReference type="InterPro" id="IPR016162">
    <property type="entry name" value="Ald_DH_N"/>
</dbReference>
<evidence type="ECO:0000256" key="4">
    <source>
        <dbReference type="ARBA" id="ARBA00037921"/>
    </source>
</evidence>
<dbReference type="FunFam" id="3.40.309.10:FF:000012">
    <property type="entry name" value="Betaine aldehyde dehydrogenase"/>
    <property type="match status" value="1"/>
</dbReference>
<reference evidence="8" key="1">
    <citation type="submission" date="2021-01" db="EMBL/GenBank/DDBJ databases">
        <authorList>
            <person name="Corre E."/>
            <person name="Pelletier E."/>
            <person name="Niang G."/>
            <person name="Scheremetjew M."/>
            <person name="Finn R."/>
            <person name="Kale V."/>
            <person name="Holt S."/>
            <person name="Cochrane G."/>
            <person name="Meng A."/>
            <person name="Brown T."/>
            <person name="Cohen L."/>
        </authorList>
    </citation>
    <scope>NUCLEOTIDE SEQUENCE</scope>
    <source>
        <strain evidence="8">CCMP1243</strain>
    </source>
</reference>
<comment type="pathway">
    <text evidence="4">Amine and polyamine biosynthesis; betaine biosynthesis via choline pathway; betaine from betaine aldehyde: step 1/1.</text>
</comment>
<organism evidence="8">
    <name type="scientific">Rhizochromulina marina</name>
    <dbReference type="NCBI Taxonomy" id="1034831"/>
    <lineage>
        <taxon>Eukaryota</taxon>
        <taxon>Sar</taxon>
        <taxon>Stramenopiles</taxon>
        <taxon>Ochrophyta</taxon>
        <taxon>Dictyochophyceae</taxon>
        <taxon>Rhizochromulinales</taxon>
        <taxon>Rhizochromulina</taxon>
    </lineage>
</organism>
<evidence type="ECO:0000256" key="3">
    <source>
        <dbReference type="ARBA" id="ARBA00023027"/>
    </source>
</evidence>
<dbReference type="InterPro" id="IPR016163">
    <property type="entry name" value="Ald_DH_C"/>
</dbReference>
<evidence type="ECO:0000256" key="2">
    <source>
        <dbReference type="ARBA" id="ARBA00023002"/>
    </source>
</evidence>
<name>A0A7S2SHB5_9STRA</name>
<dbReference type="Gene3D" id="3.40.605.10">
    <property type="entry name" value="Aldehyde Dehydrogenase, Chain A, domain 1"/>
    <property type="match status" value="1"/>
</dbReference>
<dbReference type="SUPFAM" id="SSF53720">
    <property type="entry name" value="ALDH-like"/>
    <property type="match status" value="1"/>
</dbReference>
<accession>A0A7S2SHB5</accession>
<keyword evidence="3" id="KW-0520">NAD</keyword>
<dbReference type="PROSITE" id="PS00687">
    <property type="entry name" value="ALDEHYDE_DEHYDR_GLU"/>
    <property type="match status" value="1"/>
</dbReference>
<gene>
    <name evidence="8" type="ORF">RMAR1173_LOCUS14862</name>
</gene>
<dbReference type="FunFam" id="3.40.605.10:FF:000007">
    <property type="entry name" value="NAD/NADP-dependent betaine aldehyde dehydrogenase"/>
    <property type="match status" value="1"/>
</dbReference>
<proteinExistence type="inferred from homology"/>
<dbReference type="PANTHER" id="PTHR43860:SF2">
    <property type="entry name" value="BETAINE ALDEHYDE DEHYDROGENASE-RELATED"/>
    <property type="match status" value="1"/>
</dbReference>
<dbReference type="InterPro" id="IPR029510">
    <property type="entry name" value="Ald_DH_CS_GLU"/>
</dbReference>
<keyword evidence="2 6" id="KW-0560">Oxidoreductase</keyword>
<dbReference type="InterPro" id="IPR016161">
    <property type="entry name" value="Ald_DH/histidinol_DH"/>
</dbReference>
<dbReference type="Gene3D" id="3.40.309.10">
    <property type="entry name" value="Aldehyde Dehydrogenase, Chain A, domain 2"/>
    <property type="match status" value="1"/>
</dbReference>
<evidence type="ECO:0000313" key="8">
    <source>
        <dbReference type="EMBL" id="CAD9700162.1"/>
    </source>
</evidence>
<feature type="domain" description="Aldehyde dehydrogenase" evidence="7">
    <location>
        <begin position="1"/>
        <end position="421"/>
    </location>
</feature>
<evidence type="ECO:0000256" key="1">
    <source>
        <dbReference type="ARBA" id="ARBA00009986"/>
    </source>
</evidence>
<sequence length="442" mass="47070">MPATDRGKALHRMAHQIREERLDLARWETLDCGKPLAESLADMDACADFFSYYAEIAPKALESESLPVPEDGVSSHLTKEPVGVVGCITPWNFPLMQAVVKVAPALAAGCSVVLKPSPWASLTCLHLGRIAASSGVPPGVLNVITGGPPGGDAGVILGQHPDLDKLSFTGSGPTGQALLHASAENLRPTSLELGGKSAMIVLEDADLESCVDWAMVGIFLCTGQVCSATSRLLVHEAVADRFLGALVDATRHRLRVGDPLDPETNMGPCVSREQLEKINRAIESARVEGCEALLGDPEEWLSPAVAASGGFYVAPQIFKAPLESSLWNEEVFGPVLAVHTFSTDDEAVALANATCYGLANCVMGSSTDRVRRVSASLRSGVVWENCNQPLYPSTPFGGCKQSGFGREYGHLGLEEFVSHKTTISADPGFCWNWYQPSTTPDK</sequence>